<dbReference type="SUPFAM" id="SSF53383">
    <property type="entry name" value="PLP-dependent transferases"/>
    <property type="match status" value="1"/>
</dbReference>
<evidence type="ECO:0000256" key="3">
    <source>
        <dbReference type="ARBA" id="ARBA00022576"/>
    </source>
</evidence>
<evidence type="ECO:0000313" key="11">
    <source>
        <dbReference type="Proteomes" id="UP000095210"/>
    </source>
</evidence>
<feature type="domain" description="Aminotransferase class V" evidence="9">
    <location>
        <begin position="67"/>
        <end position="383"/>
    </location>
</feature>
<dbReference type="GO" id="GO:0004760">
    <property type="term" value="F:L-serine-pyruvate transaminase activity"/>
    <property type="evidence" value="ECO:0007669"/>
    <property type="project" value="TreeGrafter"/>
</dbReference>
<dbReference type="Gene3D" id="3.40.640.10">
    <property type="entry name" value="Type I PLP-dependent aspartate aminotransferase-like (Major domain)"/>
    <property type="match status" value="1"/>
</dbReference>
<comment type="cofactor">
    <cofactor evidence="1 7">
        <name>pyridoxal 5'-phosphate</name>
        <dbReference type="ChEBI" id="CHEBI:597326"/>
    </cofactor>
</comment>
<dbReference type="PIRSF" id="PIRSF000524">
    <property type="entry name" value="SPT"/>
    <property type="match status" value="1"/>
</dbReference>
<keyword evidence="3 10" id="KW-0032">Aminotransferase</keyword>
<evidence type="ECO:0000256" key="6">
    <source>
        <dbReference type="PIRSR" id="PIRSR000524-1"/>
    </source>
</evidence>
<evidence type="ECO:0000256" key="8">
    <source>
        <dbReference type="SAM" id="MobiDB-lite"/>
    </source>
</evidence>
<reference evidence="11" key="1">
    <citation type="submission" date="2016-03" db="EMBL/GenBank/DDBJ databases">
        <title>Complete genome sequence of the type strain Actinoalloteichus hymeniacidonis DSM 45092.</title>
        <authorList>
            <person name="Schaffert L."/>
            <person name="Albersmeier A."/>
            <person name="Winkler A."/>
            <person name="Kalinowski J."/>
            <person name="Zotchev S."/>
            <person name="Ruckert C."/>
        </authorList>
    </citation>
    <scope>NUCLEOTIDE SEQUENCE [LARGE SCALE GENOMIC DNA]</scope>
    <source>
        <strain evidence="11">HPA177(T) (DSM 45092(T))</strain>
    </source>
</reference>
<evidence type="ECO:0000256" key="4">
    <source>
        <dbReference type="ARBA" id="ARBA00022679"/>
    </source>
</evidence>
<feature type="compositionally biased region" description="Polar residues" evidence="8">
    <location>
        <begin position="1"/>
        <end position="11"/>
    </location>
</feature>
<dbReference type="Pfam" id="PF00266">
    <property type="entry name" value="Aminotran_5"/>
    <property type="match status" value="1"/>
</dbReference>
<sequence length="395" mass="41836">MGRRAMTSSSVPGAATSVPRSVASSADPDRAPLAMVVGPTRLAPSVLARLGDQARPITDAVFLADIRRALSQLRSVLGTEEGECLVLPGSGTAGMESLAVSLLDPRRPALVLSTGMWGERWQALCSDLGLPTAIHRAEPGRGLDLDRVESLLAARSYQAVLVTHVDSSSGVCADVAAVTEAAHRHGALSLVDGIAAAGAEVIRQDEWAIDAYLAAPPKALSGPGGLYLVSLREAAVRSLVDRDFSPRGYSLDLRRWLPVMRSLAEGEFAYFQTPPGNLMGALAESLRLVVEEGPARLVRHDRLAERLRRGLTESGVELFTIDPTDRAHGVTVLRTPEGSSPAELVAAVERHGVVLQAGTHPVAAEYTVRIGHLGNHTESDIDRTIAAIRAAMAEF</sequence>
<dbReference type="Gene3D" id="3.90.1150.10">
    <property type="entry name" value="Aspartate Aminotransferase, domain 1"/>
    <property type="match status" value="1"/>
</dbReference>
<dbReference type="GO" id="GO:0008453">
    <property type="term" value="F:alanine-glyoxylate transaminase activity"/>
    <property type="evidence" value="ECO:0007669"/>
    <property type="project" value="UniProtKB-EC"/>
</dbReference>
<feature type="region of interest" description="Disordered" evidence="8">
    <location>
        <begin position="1"/>
        <end position="26"/>
    </location>
</feature>
<proteinExistence type="inferred from homology"/>
<keyword evidence="11" id="KW-1185">Reference proteome</keyword>
<evidence type="ECO:0000256" key="2">
    <source>
        <dbReference type="ARBA" id="ARBA00009236"/>
    </source>
</evidence>
<evidence type="ECO:0000256" key="1">
    <source>
        <dbReference type="ARBA" id="ARBA00001933"/>
    </source>
</evidence>
<feature type="binding site" evidence="6">
    <location>
        <position position="369"/>
    </location>
    <ligand>
        <name>substrate</name>
    </ligand>
</feature>
<gene>
    <name evidence="10" type="ORF">TL08_09980</name>
</gene>
<dbReference type="EC" id="2.6.1.44" evidence="10"/>
<dbReference type="PANTHER" id="PTHR21152:SF24">
    <property type="entry name" value="ALANINE--GLYOXYLATE AMINOTRANSFERASE 1"/>
    <property type="match status" value="1"/>
</dbReference>
<evidence type="ECO:0000256" key="7">
    <source>
        <dbReference type="PIRSR" id="PIRSR000524-50"/>
    </source>
</evidence>
<dbReference type="EMBL" id="CP014859">
    <property type="protein sequence ID" value="AOS62811.1"/>
    <property type="molecule type" value="Genomic_DNA"/>
</dbReference>
<dbReference type="InterPro" id="IPR015424">
    <property type="entry name" value="PyrdxlP-dep_Trfase"/>
</dbReference>
<feature type="modified residue" description="N6-(pyridoxal phosphate)lysine" evidence="7">
    <location>
        <position position="218"/>
    </location>
</feature>
<evidence type="ECO:0000313" key="10">
    <source>
        <dbReference type="EMBL" id="AOS62811.1"/>
    </source>
</evidence>
<dbReference type="InterPro" id="IPR015421">
    <property type="entry name" value="PyrdxlP-dep_Trfase_major"/>
</dbReference>
<dbReference type="GO" id="GO:0019265">
    <property type="term" value="P:glycine biosynthetic process, by transamination of glyoxylate"/>
    <property type="evidence" value="ECO:0007669"/>
    <property type="project" value="TreeGrafter"/>
</dbReference>
<organism evidence="10 11">
    <name type="scientific">Actinoalloteichus hymeniacidonis</name>
    <dbReference type="NCBI Taxonomy" id="340345"/>
    <lineage>
        <taxon>Bacteria</taxon>
        <taxon>Bacillati</taxon>
        <taxon>Actinomycetota</taxon>
        <taxon>Actinomycetes</taxon>
        <taxon>Pseudonocardiales</taxon>
        <taxon>Pseudonocardiaceae</taxon>
        <taxon>Actinoalloteichus</taxon>
    </lineage>
</organism>
<evidence type="ECO:0000259" key="9">
    <source>
        <dbReference type="Pfam" id="PF00266"/>
    </source>
</evidence>
<dbReference type="InterPro" id="IPR000192">
    <property type="entry name" value="Aminotrans_V_dom"/>
</dbReference>
<accession>A0AAC9HPW0</accession>
<dbReference type="InterPro" id="IPR024169">
    <property type="entry name" value="SP_NH2Trfase/AEP_transaminase"/>
</dbReference>
<comment type="similarity">
    <text evidence="2">Belongs to the class-V pyridoxal-phosphate-dependent aminotransferase family.</text>
</comment>
<keyword evidence="4 10" id="KW-0808">Transferase</keyword>
<dbReference type="InterPro" id="IPR015422">
    <property type="entry name" value="PyrdxlP-dep_Trfase_small"/>
</dbReference>
<protein>
    <submittedName>
        <fullName evidence="10">Serine-pyruvate aminotransferase/archaeal aspartate aminotransferase</fullName>
        <ecNumber evidence="10">2.6.1.44</ecNumber>
    </submittedName>
</protein>
<dbReference type="PANTHER" id="PTHR21152">
    <property type="entry name" value="AMINOTRANSFERASE CLASS V"/>
    <property type="match status" value="1"/>
</dbReference>
<keyword evidence="5 7" id="KW-0663">Pyridoxal phosphate</keyword>
<name>A0AAC9HPW0_9PSEU</name>
<dbReference type="AlphaFoldDB" id="A0AAC9HPW0"/>
<dbReference type="KEGG" id="ahm:TL08_09980"/>
<evidence type="ECO:0000256" key="5">
    <source>
        <dbReference type="ARBA" id="ARBA00022898"/>
    </source>
</evidence>
<dbReference type="Proteomes" id="UP000095210">
    <property type="component" value="Chromosome"/>
</dbReference>